<keyword evidence="3" id="KW-0677">Repeat</keyword>
<feature type="region of interest" description="Disordered" evidence="5">
    <location>
        <begin position="1"/>
        <end position="22"/>
    </location>
</feature>
<keyword evidence="2 4" id="KW-0853">WD repeat</keyword>
<name>A0ABM4CZS7_HYDVU</name>
<feature type="compositionally biased region" description="Basic and acidic residues" evidence="5">
    <location>
        <begin position="11"/>
        <end position="21"/>
    </location>
</feature>
<feature type="repeat" description="WD" evidence="4">
    <location>
        <begin position="118"/>
        <end position="158"/>
    </location>
</feature>
<evidence type="ECO:0000256" key="3">
    <source>
        <dbReference type="ARBA" id="ARBA00022737"/>
    </source>
</evidence>
<dbReference type="InterPro" id="IPR015943">
    <property type="entry name" value="WD40/YVTN_repeat-like_dom_sf"/>
</dbReference>
<dbReference type="Gene3D" id="2.130.10.10">
    <property type="entry name" value="YVTN repeat-like/Quinoprotein amine dehydrogenase"/>
    <property type="match status" value="2"/>
</dbReference>
<gene>
    <name evidence="7" type="primary">LOC100209691</name>
</gene>
<evidence type="ECO:0000256" key="4">
    <source>
        <dbReference type="PROSITE-ProRule" id="PRU00221"/>
    </source>
</evidence>
<feature type="region of interest" description="Disordered" evidence="5">
    <location>
        <begin position="329"/>
        <end position="354"/>
    </location>
</feature>
<dbReference type="InterPro" id="IPR050505">
    <property type="entry name" value="WDR55/POC1"/>
</dbReference>
<reference evidence="7" key="1">
    <citation type="submission" date="2025-08" db="UniProtKB">
        <authorList>
            <consortium name="RefSeq"/>
        </authorList>
    </citation>
    <scope>IDENTIFICATION</scope>
</reference>
<dbReference type="PANTHER" id="PTHR44019">
    <property type="entry name" value="WD REPEAT-CONTAINING PROTEIN 55"/>
    <property type="match status" value="1"/>
</dbReference>
<feature type="compositionally biased region" description="Basic and acidic residues" evidence="5">
    <location>
        <begin position="339"/>
        <end position="354"/>
    </location>
</feature>
<dbReference type="PROSITE" id="PS50294">
    <property type="entry name" value="WD_REPEATS_REGION"/>
    <property type="match status" value="1"/>
</dbReference>
<dbReference type="GeneID" id="100209691"/>
<accession>A0ABM4CZS7</accession>
<proteinExistence type="inferred from homology"/>
<dbReference type="PROSITE" id="PS00678">
    <property type="entry name" value="WD_REPEATS_1"/>
    <property type="match status" value="1"/>
</dbReference>
<dbReference type="PANTHER" id="PTHR44019:SF20">
    <property type="entry name" value="WD REPEAT-CONTAINING PROTEIN 55"/>
    <property type="match status" value="1"/>
</dbReference>
<dbReference type="Pfam" id="PF24796">
    <property type="entry name" value="WDR55"/>
    <property type="match status" value="1"/>
</dbReference>
<dbReference type="RefSeq" id="XP_065667489.1">
    <property type="nucleotide sequence ID" value="XM_065811417.1"/>
</dbReference>
<keyword evidence="6" id="KW-1185">Reference proteome</keyword>
<evidence type="ECO:0000313" key="7">
    <source>
        <dbReference type="RefSeq" id="XP_065667489.1"/>
    </source>
</evidence>
<dbReference type="Proteomes" id="UP001652625">
    <property type="component" value="Chromosome 12"/>
</dbReference>
<evidence type="ECO:0000313" key="6">
    <source>
        <dbReference type="Proteomes" id="UP001652625"/>
    </source>
</evidence>
<organism evidence="6 7">
    <name type="scientific">Hydra vulgaris</name>
    <name type="common">Hydra</name>
    <name type="synonym">Hydra attenuata</name>
    <dbReference type="NCBI Taxonomy" id="6087"/>
    <lineage>
        <taxon>Eukaryota</taxon>
        <taxon>Metazoa</taxon>
        <taxon>Cnidaria</taxon>
        <taxon>Hydrozoa</taxon>
        <taxon>Hydroidolina</taxon>
        <taxon>Anthoathecata</taxon>
        <taxon>Aplanulata</taxon>
        <taxon>Hydridae</taxon>
        <taxon>Hydra</taxon>
    </lineage>
</organism>
<sequence>MNDQEVNSGVAEHDSCPDIEKASSLNNIPSEIKLKTEVFGIDFHPISNVVAAGEINGRVTLYSISPEGNKTLLTLKQHKKACRSVLFSKTGDKLYSCSKDKSIKVTDMNTGSVLHDKQKAHEKPINCMEILSENYMASGSDDGVVKIWDARTFNVIAEHKEHKEYISDMTCDKEGRFLLCTSGDGVLSVFNTRKKKIDGLSDQQDDELLSVKIAKNKQKVVCGSSSGSLSIFSWGEWGDISDRVPDLGDGIDSICLINDDVICTGSGDGVISAFYVQPHRAVGIIGKHGSFGIENLKYSPDKLLLGSSSETTIKFWDVSHLQEETCEPIKQKKTQRKRKLEESSKKENDFFADL</sequence>
<dbReference type="SUPFAM" id="SSF50978">
    <property type="entry name" value="WD40 repeat-like"/>
    <property type="match status" value="1"/>
</dbReference>
<dbReference type="InterPro" id="IPR019775">
    <property type="entry name" value="WD40_repeat_CS"/>
</dbReference>
<dbReference type="SMART" id="SM00320">
    <property type="entry name" value="WD40"/>
    <property type="match status" value="6"/>
</dbReference>
<feature type="repeat" description="WD" evidence="4">
    <location>
        <begin position="75"/>
        <end position="116"/>
    </location>
</feature>
<comment type="similarity">
    <text evidence="1">Belongs to the WD repeat WDR55 family.</text>
</comment>
<protein>
    <submittedName>
        <fullName evidence="7">WD repeat-containing protein 55 isoform X2</fullName>
    </submittedName>
</protein>
<evidence type="ECO:0000256" key="2">
    <source>
        <dbReference type="ARBA" id="ARBA00022574"/>
    </source>
</evidence>
<evidence type="ECO:0000256" key="5">
    <source>
        <dbReference type="SAM" id="MobiDB-lite"/>
    </source>
</evidence>
<evidence type="ECO:0000256" key="1">
    <source>
        <dbReference type="ARBA" id="ARBA00007625"/>
    </source>
</evidence>
<dbReference type="InterPro" id="IPR001680">
    <property type="entry name" value="WD40_rpt"/>
</dbReference>
<dbReference type="PROSITE" id="PS50082">
    <property type="entry name" value="WD_REPEATS_2"/>
    <property type="match status" value="2"/>
</dbReference>
<dbReference type="InterPro" id="IPR036322">
    <property type="entry name" value="WD40_repeat_dom_sf"/>
</dbReference>